<name>A0A433Q916_9FUNG</name>
<dbReference type="AlphaFoldDB" id="A0A433Q916"/>
<evidence type="ECO:0000313" key="1">
    <source>
        <dbReference type="EMBL" id="RUS26280.1"/>
    </source>
</evidence>
<dbReference type="PANTHER" id="PTHR21529">
    <property type="entry name" value="MAMMARY TURMOR VIRUS RECEPTOR HOMOLOG 1, 2 MTVR1, 2"/>
    <property type="match status" value="1"/>
</dbReference>
<accession>A0A433Q916</accession>
<protein>
    <submittedName>
        <fullName evidence="1">Uncharacterized protein</fullName>
    </submittedName>
</protein>
<comment type="caution">
    <text evidence="1">The sequence shown here is derived from an EMBL/GenBank/DDBJ whole genome shotgun (WGS) entry which is preliminary data.</text>
</comment>
<dbReference type="EMBL" id="RBNJ01010839">
    <property type="protein sequence ID" value="RUS26280.1"/>
    <property type="molecule type" value="Genomic_DNA"/>
</dbReference>
<reference evidence="1 2" key="1">
    <citation type="journal article" date="2018" name="New Phytol.">
        <title>Phylogenomics of Endogonaceae and evolution of mycorrhizas within Mucoromycota.</title>
        <authorList>
            <person name="Chang Y."/>
            <person name="Desiro A."/>
            <person name="Na H."/>
            <person name="Sandor L."/>
            <person name="Lipzen A."/>
            <person name="Clum A."/>
            <person name="Barry K."/>
            <person name="Grigoriev I.V."/>
            <person name="Martin F.M."/>
            <person name="Stajich J.E."/>
            <person name="Smith M.E."/>
            <person name="Bonito G."/>
            <person name="Spatafora J.W."/>
        </authorList>
    </citation>
    <scope>NUCLEOTIDE SEQUENCE [LARGE SCALE GENOMIC DNA]</scope>
    <source>
        <strain evidence="1 2">AD002</strain>
    </source>
</reference>
<dbReference type="InterPro" id="IPR039904">
    <property type="entry name" value="TRANK1"/>
</dbReference>
<sequence length="227" mass="26349">MCGLVIFSILTGTGTTTTIVFRMLGLCQAYHRNAGERLYKSEFKSTHLHQIFLTQSAVLCTRERSHFWRLLQSTDPANLSKEEILLAAKRGRIMDQDSTNVLMIEDDDKELLADVPMNMGDLRDEHFPLFLTVSRFLEMLEVTYGIRHTTAEPPTARRLDVQQMFDTEQAWARYITYEVFESKYWPRMNKKHTKHLDCALVFTHHQGFGGCAIYREGEISAEFFNQL</sequence>
<evidence type="ECO:0000313" key="2">
    <source>
        <dbReference type="Proteomes" id="UP000274822"/>
    </source>
</evidence>
<dbReference type="PANTHER" id="PTHR21529:SF4">
    <property type="entry name" value="TPR AND ANKYRIN REPEAT-CONTAINING PROTEIN 1"/>
    <property type="match status" value="1"/>
</dbReference>
<proteinExistence type="predicted"/>
<organism evidence="1 2">
    <name type="scientific">Jimgerdemannia flammicorona</name>
    <dbReference type="NCBI Taxonomy" id="994334"/>
    <lineage>
        <taxon>Eukaryota</taxon>
        <taxon>Fungi</taxon>
        <taxon>Fungi incertae sedis</taxon>
        <taxon>Mucoromycota</taxon>
        <taxon>Mucoromycotina</taxon>
        <taxon>Endogonomycetes</taxon>
        <taxon>Endogonales</taxon>
        <taxon>Endogonaceae</taxon>
        <taxon>Jimgerdemannia</taxon>
    </lineage>
</organism>
<dbReference type="Proteomes" id="UP000274822">
    <property type="component" value="Unassembled WGS sequence"/>
</dbReference>
<keyword evidence="2" id="KW-1185">Reference proteome</keyword>
<gene>
    <name evidence="1" type="ORF">BC938DRAFT_470982</name>
</gene>